<dbReference type="GO" id="GO:0019068">
    <property type="term" value="P:virion assembly"/>
    <property type="evidence" value="ECO:0007669"/>
    <property type="project" value="InterPro"/>
</dbReference>
<gene>
    <name evidence="2" type="ORF">RMSM_05305</name>
</gene>
<dbReference type="Proteomes" id="UP000011991">
    <property type="component" value="Unassembled WGS sequence"/>
</dbReference>
<feature type="compositionally biased region" description="Polar residues" evidence="1">
    <location>
        <begin position="498"/>
        <end position="514"/>
    </location>
</feature>
<sequence>MLQRLRTMLGLAAASAVTGETESRTHFRKSWTASRFDSSIVDDPERSGQVWYSPDYAARGEFESADTNRLNSAHWSAARDTPINDDLADRLPTMRTRSNHEAWNNTAIEGLILQHSIAVAGDNGPLLDLQAEDEIGDTWCEAAEKVWEDWCEYSDAAGQLSLAARMKNFWNRGCWTNGEWFDQFVYPSDVDTPIKLRLHAVEPQRIQTPMTEAGNPDITLGIKRDSLRRPKEYWVANDWYGFNGGKWYTADGFMHGYEQLEVGQARGVPWAQSGLPTAADLRDYDDQVMDAARAAADMAIVLQTKHPDAPYVESKASVPFRRRRMTHVAPGWEAAQLQPHQPTAQYKDHRHERMGDLGRGKGVPSMVTRLDAREHNYSSARFDRGLLHESAKHVRTTLYNPKLKVLVMRVLSEAILVGVLPPPPCRFGVEQIWPAMPQVDEDKSSRAENRYLGNGTLSYSAACAERHGRRANDVIRIRQRDANRLAAAGLPSVAESVGTAQKSESSDQPQTDKS</sequence>
<evidence type="ECO:0000313" key="2">
    <source>
        <dbReference type="EMBL" id="EMI17779.1"/>
    </source>
</evidence>
<feature type="region of interest" description="Disordered" evidence="1">
    <location>
        <begin position="488"/>
        <end position="514"/>
    </location>
</feature>
<dbReference type="Pfam" id="PF05136">
    <property type="entry name" value="Phage_portal_2"/>
    <property type="match status" value="1"/>
</dbReference>
<dbReference type="GO" id="GO:0005198">
    <property type="term" value="F:structural molecule activity"/>
    <property type="evidence" value="ECO:0007669"/>
    <property type="project" value="InterPro"/>
</dbReference>
<keyword evidence="3" id="KW-1185">Reference proteome</keyword>
<reference evidence="2 3" key="1">
    <citation type="journal article" date="2013" name="Mar. Genomics">
        <title>Expression of sulfatases in Rhodopirellula baltica and the diversity of sulfatases in the genus Rhodopirellula.</title>
        <authorList>
            <person name="Wegner C.E."/>
            <person name="Richter-Heitmann T."/>
            <person name="Klindworth A."/>
            <person name="Klockow C."/>
            <person name="Richter M."/>
            <person name="Achstetter T."/>
            <person name="Glockner F.O."/>
            <person name="Harder J."/>
        </authorList>
    </citation>
    <scope>NUCLEOTIDE SEQUENCE [LARGE SCALE GENOMIC DNA]</scope>
    <source>
        <strain evidence="2 3">SM1</strain>
    </source>
</reference>
<name>M5RV16_9BACT</name>
<evidence type="ECO:0000256" key="1">
    <source>
        <dbReference type="SAM" id="MobiDB-lite"/>
    </source>
</evidence>
<protein>
    <submittedName>
        <fullName evidence="2">Phage portal protein, lambda family</fullName>
    </submittedName>
</protein>
<evidence type="ECO:0000313" key="3">
    <source>
        <dbReference type="Proteomes" id="UP000011991"/>
    </source>
</evidence>
<comment type="caution">
    <text evidence="2">The sequence shown here is derived from an EMBL/GenBank/DDBJ whole genome shotgun (WGS) entry which is preliminary data.</text>
</comment>
<dbReference type="InterPro" id="IPR006429">
    <property type="entry name" value="Phage_lambda_portal"/>
</dbReference>
<dbReference type="PATRIC" id="fig|1265738.3.peg.5326"/>
<dbReference type="EMBL" id="ANOG01000748">
    <property type="protein sequence ID" value="EMI17779.1"/>
    <property type="molecule type" value="Genomic_DNA"/>
</dbReference>
<dbReference type="AlphaFoldDB" id="M5RV16"/>
<accession>M5RV16</accession>
<dbReference type="RefSeq" id="WP_008702817.1">
    <property type="nucleotide sequence ID" value="NZ_ANOG01000748.1"/>
</dbReference>
<proteinExistence type="predicted"/>
<dbReference type="OrthoDB" id="240179at2"/>
<organism evidence="2 3">
    <name type="scientific">Rhodopirellula maiorica SM1</name>
    <dbReference type="NCBI Taxonomy" id="1265738"/>
    <lineage>
        <taxon>Bacteria</taxon>
        <taxon>Pseudomonadati</taxon>
        <taxon>Planctomycetota</taxon>
        <taxon>Planctomycetia</taxon>
        <taxon>Pirellulales</taxon>
        <taxon>Pirellulaceae</taxon>
        <taxon>Novipirellula</taxon>
    </lineage>
</organism>